<organism evidence="2 3">
    <name type="scientific">Brassica rapa subsp. trilocularis</name>
    <dbReference type="NCBI Taxonomy" id="1813537"/>
    <lineage>
        <taxon>Eukaryota</taxon>
        <taxon>Viridiplantae</taxon>
        <taxon>Streptophyta</taxon>
        <taxon>Embryophyta</taxon>
        <taxon>Tracheophyta</taxon>
        <taxon>Spermatophyta</taxon>
        <taxon>Magnoliopsida</taxon>
        <taxon>eudicotyledons</taxon>
        <taxon>Gunneridae</taxon>
        <taxon>Pentapetalae</taxon>
        <taxon>rosids</taxon>
        <taxon>malvids</taxon>
        <taxon>Brassicales</taxon>
        <taxon>Brassicaceae</taxon>
        <taxon>Brassiceae</taxon>
        <taxon>Brassica</taxon>
    </lineage>
</organism>
<feature type="compositionally biased region" description="Basic and acidic residues" evidence="1">
    <location>
        <begin position="64"/>
        <end position="78"/>
    </location>
</feature>
<keyword evidence="3" id="KW-1185">Reference proteome</keyword>
<evidence type="ECO:0000256" key="1">
    <source>
        <dbReference type="SAM" id="MobiDB-lite"/>
    </source>
</evidence>
<evidence type="ECO:0000313" key="3">
    <source>
        <dbReference type="Proteomes" id="UP000823674"/>
    </source>
</evidence>
<feature type="region of interest" description="Disordered" evidence="1">
    <location>
        <begin position="20"/>
        <end position="78"/>
    </location>
</feature>
<reference evidence="2 3" key="1">
    <citation type="submission" date="2021-03" db="EMBL/GenBank/DDBJ databases">
        <authorList>
            <person name="King G.J."/>
            <person name="Bancroft I."/>
            <person name="Baten A."/>
            <person name="Bloomfield J."/>
            <person name="Borpatragohain P."/>
            <person name="He Z."/>
            <person name="Irish N."/>
            <person name="Irwin J."/>
            <person name="Liu K."/>
            <person name="Mauleon R.P."/>
            <person name="Moore J."/>
            <person name="Morris R."/>
            <person name="Ostergaard L."/>
            <person name="Wang B."/>
            <person name="Wells R."/>
        </authorList>
    </citation>
    <scope>NUCLEOTIDE SEQUENCE [LARGE SCALE GENOMIC DNA]</scope>
    <source>
        <strain evidence="2">R-o-18</strain>
        <tissue evidence="2">Leaf</tissue>
    </source>
</reference>
<sequence length="78" mass="8734">MEPRGEREQILNLIPLAREKTQKANKRSAGDATLVVSVPKHRRSSSGHGPFKFSHSGPKSPLKAYKEELHEERTTNVS</sequence>
<comment type="caution">
    <text evidence="2">The sequence shown here is derived from an EMBL/GenBank/DDBJ whole genome shotgun (WGS) entry which is preliminary data.</text>
</comment>
<name>A0ABQ7KZJ0_BRACM</name>
<evidence type="ECO:0000313" key="2">
    <source>
        <dbReference type="EMBL" id="KAG5379713.1"/>
    </source>
</evidence>
<protein>
    <submittedName>
        <fullName evidence="2">Uncharacterized protein</fullName>
    </submittedName>
</protein>
<proteinExistence type="predicted"/>
<dbReference type="EMBL" id="JADBGQ010000009">
    <property type="protein sequence ID" value="KAG5379713.1"/>
    <property type="molecule type" value="Genomic_DNA"/>
</dbReference>
<gene>
    <name evidence="2" type="primary">A07p029650.1_BraROA</name>
    <name evidence="2" type="ORF">IGI04_027555</name>
</gene>
<accession>A0ABQ7KZJ0</accession>
<dbReference type="Proteomes" id="UP000823674">
    <property type="component" value="Chromosome A07"/>
</dbReference>